<accession>A0A075AAX9</accession>
<evidence type="ECO:0000313" key="2">
    <source>
        <dbReference type="Proteomes" id="UP000054324"/>
    </source>
</evidence>
<dbReference type="EMBL" id="KL596799">
    <property type="protein sequence ID" value="KER24719.1"/>
    <property type="molecule type" value="Genomic_DNA"/>
</dbReference>
<dbReference type="CTD" id="20321855"/>
<dbReference type="GeneID" id="20321855"/>
<evidence type="ECO:0000313" key="1">
    <source>
        <dbReference type="EMBL" id="KER24719.1"/>
    </source>
</evidence>
<dbReference type="Proteomes" id="UP000054324">
    <property type="component" value="Unassembled WGS sequence"/>
</dbReference>
<keyword evidence="2" id="KW-1185">Reference proteome</keyword>
<dbReference type="KEGG" id="ovi:T265_07676"/>
<protein>
    <submittedName>
        <fullName evidence="1">Uncharacterized protein</fullName>
    </submittedName>
</protein>
<dbReference type="AlphaFoldDB" id="A0A075AAX9"/>
<reference evidence="1 2" key="1">
    <citation type="submission" date="2013-11" db="EMBL/GenBank/DDBJ databases">
        <title>Opisthorchis viverrini - life in the bile duct.</title>
        <authorList>
            <person name="Young N.D."/>
            <person name="Nagarajan N."/>
            <person name="Lin S.J."/>
            <person name="Korhonen P.K."/>
            <person name="Jex A.R."/>
            <person name="Hall R.S."/>
            <person name="Safavi-Hemami H."/>
            <person name="Kaewkong W."/>
            <person name="Bertrand D."/>
            <person name="Gao S."/>
            <person name="Seet Q."/>
            <person name="Wongkham S."/>
            <person name="Teh B.T."/>
            <person name="Wongkham C."/>
            <person name="Intapan P.M."/>
            <person name="Maleewong W."/>
            <person name="Yang X."/>
            <person name="Hu M."/>
            <person name="Wang Z."/>
            <person name="Hofmann A."/>
            <person name="Sternberg P.W."/>
            <person name="Tan P."/>
            <person name="Wang J."/>
            <person name="Gasser R.B."/>
        </authorList>
    </citation>
    <scope>NUCLEOTIDE SEQUENCE [LARGE SCALE GENOMIC DNA]</scope>
</reference>
<sequence>MAHEHAWVKLRILISIEQKELDRARKGGNLLAFLRKTLLWRKFEFNRYEVSRFQINKENLNSIIPLEAGTSIRLDAVPWCVEVTESFLLYMNEKLRSIFPGAETAVDIFQEQFTLRKSTNQCTIEAE</sequence>
<gene>
    <name evidence="1" type="ORF">T265_07676</name>
</gene>
<organism evidence="1 2">
    <name type="scientific">Opisthorchis viverrini</name>
    <name type="common">Southeast Asian liver fluke</name>
    <dbReference type="NCBI Taxonomy" id="6198"/>
    <lineage>
        <taxon>Eukaryota</taxon>
        <taxon>Metazoa</taxon>
        <taxon>Spiralia</taxon>
        <taxon>Lophotrochozoa</taxon>
        <taxon>Platyhelminthes</taxon>
        <taxon>Trematoda</taxon>
        <taxon>Digenea</taxon>
        <taxon>Opisthorchiida</taxon>
        <taxon>Opisthorchiata</taxon>
        <taxon>Opisthorchiidae</taxon>
        <taxon>Opisthorchis</taxon>
    </lineage>
</organism>
<dbReference type="RefSeq" id="XP_009171519.1">
    <property type="nucleotide sequence ID" value="XM_009173255.1"/>
</dbReference>
<name>A0A075AAX9_OPIVI</name>
<dbReference type="OrthoDB" id="6272845at2759"/>
<proteinExistence type="predicted"/>